<proteinExistence type="predicted"/>
<evidence type="ECO:0000313" key="2">
    <source>
        <dbReference type="Proteomes" id="UP000199259"/>
    </source>
</evidence>
<keyword evidence="2" id="KW-1185">Reference proteome</keyword>
<protein>
    <submittedName>
        <fullName evidence="1">Uncharacterized protein</fullName>
    </submittedName>
</protein>
<name>A0A7Z7FDK7_9EURY</name>
<accession>A0A7Z7FDK7</accession>
<reference evidence="1 2" key="1">
    <citation type="submission" date="2016-10" db="EMBL/GenBank/DDBJ databases">
        <authorList>
            <person name="Varghese N."/>
            <person name="Submissions S."/>
        </authorList>
    </citation>
    <scope>NUCLEOTIDE SEQUENCE [LARGE SCALE GENOMIC DNA]</scope>
    <source>
        <strain evidence="1 2">PL 12/M</strain>
    </source>
</reference>
<organism evidence="1 2">
    <name type="scientific">Methanolobus vulcani</name>
    <dbReference type="NCBI Taxonomy" id="38026"/>
    <lineage>
        <taxon>Archaea</taxon>
        <taxon>Methanobacteriati</taxon>
        <taxon>Methanobacteriota</taxon>
        <taxon>Stenosarchaea group</taxon>
        <taxon>Methanomicrobia</taxon>
        <taxon>Methanosarcinales</taxon>
        <taxon>Methanosarcinaceae</taxon>
        <taxon>Methanolobus</taxon>
    </lineage>
</organism>
<sequence>MTSYGSKPLYFNWKVYKKQRPYDFFWKLEKRYDYLFFKFIKKDGSVYIDILLYKLFFILN</sequence>
<evidence type="ECO:0000313" key="1">
    <source>
        <dbReference type="EMBL" id="SDG22297.1"/>
    </source>
</evidence>
<dbReference type="EMBL" id="FNCA01000009">
    <property type="protein sequence ID" value="SDG22297.1"/>
    <property type="molecule type" value="Genomic_DNA"/>
</dbReference>
<dbReference type="Proteomes" id="UP000199259">
    <property type="component" value="Unassembled WGS sequence"/>
</dbReference>
<comment type="caution">
    <text evidence="1">The sequence shown here is derived from an EMBL/GenBank/DDBJ whole genome shotgun (WGS) entry which is preliminary data.</text>
</comment>
<gene>
    <name evidence="1" type="ORF">SAMN04488589_2462</name>
</gene>
<dbReference type="AlphaFoldDB" id="A0A7Z7FDK7"/>